<evidence type="ECO:0000313" key="3">
    <source>
        <dbReference type="Proteomes" id="UP000827284"/>
    </source>
</evidence>
<dbReference type="Proteomes" id="UP000827284">
    <property type="component" value="Unassembled WGS sequence"/>
</dbReference>
<gene>
    <name evidence="2" type="ORF">EMPS_01208</name>
</gene>
<evidence type="ECO:0000313" key="2">
    <source>
        <dbReference type="EMBL" id="GJJ68862.1"/>
    </source>
</evidence>
<feature type="transmembrane region" description="Helical" evidence="1">
    <location>
        <begin position="18"/>
        <end position="38"/>
    </location>
</feature>
<keyword evidence="1" id="KW-0472">Membrane</keyword>
<protein>
    <submittedName>
        <fullName evidence="2">Uncharacterized protein</fullName>
    </submittedName>
</protein>
<keyword evidence="3" id="KW-1185">Reference proteome</keyword>
<proteinExistence type="predicted"/>
<dbReference type="PROSITE" id="PS51257">
    <property type="entry name" value="PROKAR_LIPOPROTEIN"/>
    <property type="match status" value="1"/>
</dbReference>
<reference evidence="2" key="1">
    <citation type="submission" date="2021-11" db="EMBL/GenBank/DDBJ databases">
        <authorList>
            <person name="Herlambang A."/>
            <person name="Guo Y."/>
            <person name="Takashima Y."/>
            <person name="Nishizawa T."/>
        </authorList>
    </citation>
    <scope>NUCLEOTIDE SEQUENCE</scope>
    <source>
        <strain evidence="2">E1425</strain>
    </source>
</reference>
<organism evidence="2 3">
    <name type="scientific">Entomortierella parvispora</name>
    <dbReference type="NCBI Taxonomy" id="205924"/>
    <lineage>
        <taxon>Eukaryota</taxon>
        <taxon>Fungi</taxon>
        <taxon>Fungi incertae sedis</taxon>
        <taxon>Mucoromycota</taxon>
        <taxon>Mortierellomycotina</taxon>
        <taxon>Mortierellomycetes</taxon>
        <taxon>Mortierellales</taxon>
        <taxon>Mortierellaceae</taxon>
        <taxon>Entomortierella</taxon>
    </lineage>
</organism>
<sequence length="615" mass="69515">MSEAKEARAQGRRRKLKIAGLVTVAVLGSCQFFYVYGWSRFHTPATADSITIEEPPKDTVELDRACMLLDKPFIASSLPDFTKNGIRQFTDCRSVKTVAGWTVDHCSTPGSNPRNDLPAQQSTDDAPSCYPGGYFRIQRISTANAPSCSPEANKILSKDDATNKYATSFMGPDSFRVVLLGPERLSLIQQQYLGNCTYAVPYLVSRPGRFWVQKILHTYEGFDAMNEEMDKAGWPEYLGNNILDPIAERIQQEENETKQQLEHQSLERSHYHFEACSHCVSFVRMDEEQGLGGSRDHCSKSAMTQARQYGTYRARSTITSVRQAQSHDYEWIPVRPRCMFFPDQTNFEPVSESDSHERKQQKGYAADCLQKTRSLFFAGDSHVRQVFLGVMQRLQGQAGDIEDRKQQTLEAGKIKGVYDQDGFLTDTLNRIRYTIEEAGDSFDLTAGEITEAKIDHLDILETVDTVILGMGSLPASLDHWTTARFVQRVQKVFDGLAMIQQTRVRGRTDLTGDNKMNSLRVIWTGIPAWTDRADKATRDSADWRTNPRILYWNKLVDQMIDGVNRRVGGNGMIDRLHSFETTVPFKNSTMDLLHYTMSAPVSALSAELIHKLDLC</sequence>
<keyword evidence="1" id="KW-1133">Transmembrane helix</keyword>
<dbReference type="AlphaFoldDB" id="A0A9P3H2J3"/>
<evidence type="ECO:0000256" key="1">
    <source>
        <dbReference type="SAM" id="Phobius"/>
    </source>
</evidence>
<reference evidence="2" key="2">
    <citation type="journal article" date="2022" name="Microbiol. Resour. Announc.">
        <title>Whole-Genome Sequence of Entomortierella parvispora E1425, a Mucoromycotan Fungus Associated with Burkholderiaceae-Related Endosymbiotic Bacteria.</title>
        <authorList>
            <person name="Herlambang A."/>
            <person name="Guo Y."/>
            <person name="Takashima Y."/>
            <person name="Narisawa K."/>
            <person name="Ohta H."/>
            <person name="Nishizawa T."/>
        </authorList>
    </citation>
    <scope>NUCLEOTIDE SEQUENCE</scope>
    <source>
        <strain evidence="2">E1425</strain>
    </source>
</reference>
<name>A0A9P3H2J3_9FUNG</name>
<dbReference type="EMBL" id="BQFW01000002">
    <property type="protein sequence ID" value="GJJ68862.1"/>
    <property type="molecule type" value="Genomic_DNA"/>
</dbReference>
<accession>A0A9P3H2J3</accession>
<dbReference type="OrthoDB" id="2383640at2759"/>
<keyword evidence="1" id="KW-0812">Transmembrane</keyword>
<comment type="caution">
    <text evidence="2">The sequence shown here is derived from an EMBL/GenBank/DDBJ whole genome shotgun (WGS) entry which is preliminary data.</text>
</comment>